<dbReference type="EMBL" id="BX284601">
    <property type="protein sequence ID" value="CAB04287.1"/>
    <property type="molecule type" value="Genomic_DNA"/>
</dbReference>
<dbReference type="PANTHER" id="PTHR23028:SF124">
    <property type="entry name" value="ACYL_TRANSF_3 DOMAIN-CONTAINING PROTEIN-RELATED"/>
    <property type="match status" value="1"/>
</dbReference>
<dbReference type="CTD" id="173055"/>
<dbReference type="UCSC" id="F35E2.6">
    <property type="organism name" value="c. elegans"/>
</dbReference>
<dbReference type="STRING" id="6239.F35E2.6.1"/>
<proteinExistence type="predicted"/>
<evidence type="ECO:0000313" key="4">
    <source>
        <dbReference type="EMBL" id="CAB04287.1"/>
    </source>
</evidence>
<feature type="transmembrane region" description="Helical" evidence="1">
    <location>
        <begin position="367"/>
        <end position="383"/>
    </location>
</feature>
<reference evidence="4 5" key="1">
    <citation type="journal article" date="1998" name="Science">
        <title>Genome sequence of the nematode C. elegans: a platform for investigating biology.</title>
        <authorList>
            <consortium name="The C. elegans sequencing consortium"/>
            <person name="Sulson J.E."/>
            <person name="Waterston R."/>
        </authorList>
    </citation>
    <scope>NUCLEOTIDE SEQUENCE [LARGE SCALE GENOMIC DNA]</scope>
    <source>
        <strain evidence="4 5">Bristol N2</strain>
    </source>
</reference>
<dbReference type="eggNOG" id="ENOG502SGA9">
    <property type="taxonomic scope" value="Eukaryota"/>
</dbReference>
<dbReference type="Proteomes" id="UP000001940">
    <property type="component" value="Chromosome I"/>
</dbReference>
<evidence type="ECO:0000313" key="5">
    <source>
        <dbReference type="Proteomes" id="UP000001940"/>
    </source>
</evidence>
<dbReference type="InterPro" id="IPR050879">
    <property type="entry name" value="Acyltransferase_3"/>
</dbReference>
<feature type="transmembrane region" description="Helical" evidence="1">
    <location>
        <begin position="82"/>
        <end position="100"/>
    </location>
</feature>
<protein>
    <submittedName>
        <fullName evidence="4">Acyl_transf_3 domain-containing protein</fullName>
    </submittedName>
</protein>
<feature type="domain" description="SGNH" evidence="3">
    <location>
        <begin position="447"/>
        <end position="692"/>
    </location>
</feature>
<dbReference type="InParanoid" id="O62230"/>
<dbReference type="WormBase" id="F35E2.6">
    <property type="protein sequence ID" value="CE17775"/>
    <property type="gene ID" value="WBGene00009413"/>
    <property type="gene designation" value="oac-19"/>
</dbReference>
<dbReference type="AGR" id="WB:WBGene00009413"/>
<dbReference type="GO" id="GO:0016747">
    <property type="term" value="F:acyltransferase activity, transferring groups other than amino-acyl groups"/>
    <property type="evidence" value="ECO:0007669"/>
    <property type="project" value="InterPro"/>
</dbReference>
<dbReference type="PANTHER" id="PTHR23028">
    <property type="entry name" value="ACETYLTRANSFERASE"/>
    <property type="match status" value="1"/>
</dbReference>
<dbReference type="OrthoDB" id="69175at2759"/>
<evidence type="ECO:0000313" key="6">
    <source>
        <dbReference type="WormBase" id="F35E2.6"/>
    </source>
</evidence>
<dbReference type="PhylomeDB" id="O62230"/>
<dbReference type="KEGG" id="cel:CELE_F35E2.6"/>
<feature type="transmembrane region" description="Helical" evidence="1">
    <location>
        <begin position="278"/>
        <end position="297"/>
    </location>
</feature>
<dbReference type="AlphaFoldDB" id="O62230"/>
<keyword evidence="1" id="KW-1133">Transmembrane helix</keyword>
<sequence>MGSLPIKLSPKRLDLQGIRGLAIIAVLGFHFYPDTFPNGYLGVDQFFVLSGFLMCMLLKRAKKEPPCTLITIFYTKRFRRILPLYLLVICCSMICLYAFFPEIVVETNQKSALRALFFVSNTQKTEAQNYFMKLTKAMDIFTHTWSLSVEVQFYFLIPFIFLLAAKLPSKFEIKYYAFIGIVSFSFFFSSPQSVAFNSVFARIWQFSIGIIVYLLEYSKLQNRKETQAFESLLIDEDCKNMKKQPSSSYPGFTRGIAYLLMSSLVLIVSLSIPLNVSIARPLLTIGTGCLMLISEGNAVLSNRVLTYIGDISYSLYLVHWPIYAYWKLTNEDNKSLLVVALLNSILLAVFVFEIFEKWYLKLTSSKLALLVILLFSLNMVLVNRDEFANQMEINRNDTNTRQNRTSNAVTRHLLIHNVSDDMTIDDAIRLNNDWNIHDIQNLNVPYCKYETQGPLAWCSHQGLNATSKYKLMIIGNSWTANHGTLFHQECGYKANSIIQGSFSECEMIHTTFNREECINYYKSFRDRVKKEKPDYLFIVIRYLTVGDPMPKNVTEFNDDPIYQSMKSQLLEFLSGTKRMIYILNALPSHNNPLTREIMPWLKQGITPIEVEKRLGHVAGMPFKQATYELARKRYAELVKECNGRCGLVDYKLEFYNNATKTYKLFDERGFEYFTSGIHISPHGLEKVRHIWTDVCAKL</sequence>
<dbReference type="FunCoup" id="O62230">
    <property type="interactions" value="36"/>
</dbReference>
<accession>O62230</accession>
<feature type="transmembrane region" description="Helical" evidence="1">
    <location>
        <begin position="335"/>
        <end position="355"/>
    </location>
</feature>
<evidence type="ECO:0000259" key="2">
    <source>
        <dbReference type="Pfam" id="PF01757"/>
    </source>
</evidence>
<name>O62230_CAEEL</name>
<dbReference type="HOGENOM" id="CLU_005679_12_1_1"/>
<feature type="domain" description="Acyltransferase 3" evidence="2">
    <location>
        <begin position="14"/>
        <end position="349"/>
    </location>
</feature>
<evidence type="ECO:0000259" key="3">
    <source>
        <dbReference type="Pfam" id="PF19040"/>
    </source>
</evidence>
<feature type="transmembrane region" description="Helical" evidence="1">
    <location>
        <begin position="304"/>
        <end position="323"/>
    </location>
</feature>
<dbReference type="InterPro" id="IPR043968">
    <property type="entry name" value="SGNH"/>
</dbReference>
<dbReference type="Pfam" id="PF19040">
    <property type="entry name" value="SGNH"/>
    <property type="match status" value="1"/>
</dbReference>
<feature type="transmembrane region" description="Helical" evidence="1">
    <location>
        <begin position="140"/>
        <end position="163"/>
    </location>
</feature>
<dbReference type="GeneID" id="173055"/>
<evidence type="ECO:0000256" key="1">
    <source>
        <dbReference type="SAM" id="Phobius"/>
    </source>
</evidence>
<gene>
    <name evidence="4 6" type="primary">oac-19</name>
    <name evidence="4" type="ORF">CELE_F35E2.6</name>
    <name evidence="6" type="ORF">F35E2.6</name>
</gene>
<keyword evidence="5" id="KW-1185">Reference proteome</keyword>
<dbReference type="Pfam" id="PF01757">
    <property type="entry name" value="Acyl_transf_3"/>
    <property type="match status" value="1"/>
</dbReference>
<dbReference type="GO" id="GO:0016020">
    <property type="term" value="C:membrane"/>
    <property type="evidence" value="ECO:0000318"/>
    <property type="project" value="GO_Central"/>
</dbReference>
<keyword evidence="1" id="KW-0812">Transmembrane</keyword>
<dbReference type="PaxDb" id="6239-F35E2.6"/>
<dbReference type="Bgee" id="WBGene00009413">
    <property type="expression patterns" value="Expressed in material anatomical entity and 2 other cell types or tissues"/>
</dbReference>
<keyword evidence="1" id="KW-0472">Membrane</keyword>
<organism evidence="4 5">
    <name type="scientific">Caenorhabditis elegans</name>
    <dbReference type="NCBI Taxonomy" id="6239"/>
    <lineage>
        <taxon>Eukaryota</taxon>
        <taxon>Metazoa</taxon>
        <taxon>Ecdysozoa</taxon>
        <taxon>Nematoda</taxon>
        <taxon>Chromadorea</taxon>
        <taxon>Rhabditida</taxon>
        <taxon>Rhabditina</taxon>
        <taxon>Rhabditomorpha</taxon>
        <taxon>Rhabditoidea</taxon>
        <taxon>Rhabditidae</taxon>
        <taxon>Peloderinae</taxon>
        <taxon>Caenorhabditis</taxon>
    </lineage>
</organism>
<dbReference type="InterPro" id="IPR002656">
    <property type="entry name" value="Acyl_transf_3_dom"/>
</dbReference>
<feature type="transmembrane region" description="Helical" evidence="1">
    <location>
        <begin position="251"/>
        <end position="272"/>
    </location>
</feature>
<dbReference type="PIR" id="T21781">
    <property type="entry name" value="T21781"/>
</dbReference>
<dbReference type="RefSeq" id="NP_492984.1">
    <property type="nucleotide sequence ID" value="NM_060583.4"/>
</dbReference>
<feature type="transmembrane region" description="Helical" evidence="1">
    <location>
        <begin position="39"/>
        <end position="61"/>
    </location>
</feature>
<feature type="transmembrane region" description="Helical" evidence="1">
    <location>
        <begin position="199"/>
        <end position="215"/>
    </location>
</feature>
<feature type="transmembrane region" description="Helical" evidence="1">
    <location>
        <begin position="175"/>
        <end position="193"/>
    </location>
</feature>
<dbReference type="GO" id="GO:0000271">
    <property type="term" value="P:polysaccharide biosynthetic process"/>
    <property type="evidence" value="ECO:0000318"/>
    <property type="project" value="GO_Central"/>
</dbReference>